<protein>
    <submittedName>
        <fullName evidence="1">Uncharacterized protein</fullName>
    </submittedName>
</protein>
<comment type="caution">
    <text evidence="1">The sequence shown here is derived from an EMBL/GenBank/DDBJ whole genome shotgun (WGS) entry which is preliminary data.</text>
</comment>
<sequence>MELMGQTKSGEGMHDLIIRRIPVGGRELLRLDAGLELKKEKQGLFFLPFATAVWPN</sequence>
<dbReference type="EMBL" id="CM029038">
    <property type="protein sequence ID" value="KAG2648990.1"/>
    <property type="molecule type" value="Genomic_DNA"/>
</dbReference>
<reference evidence="1" key="1">
    <citation type="submission" date="2020-05" db="EMBL/GenBank/DDBJ databases">
        <title>WGS assembly of Panicum virgatum.</title>
        <authorList>
            <person name="Lovell J.T."/>
            <person name="Jenkins J."/>
            <person name="Shu S."/>
            <person name="Juenger T.E."/>
            <person name="Schmutz J."/>
        </authorList>
    </citation>
    <scope>NUCLEOTIDE SEQUENCE</scope>
    <source>
        <strain evidence="1">AP13</strain>
    </source>
</reference>
<organism evidence="1 2">
    <name type="scientific">Panicum virgatum</name>
    <name type="common">Blackwell switchgrass</name>
    <dbReference type="NCBI Taxonomy" id="38727"/>
    <lineage>
        <taxon>Eukaryota</taxon>
        <taxon>Viridiplantae</taxon>
        <taxon>Streptophyta</taxon>
        <taxon>Embryophyta</taxon>
        <taxon>Tracheophyta</taxon>
        <taxon>Spermatophyta</taxon>
        <taxon>Magnoliopsida</taxon>
        <taxon>Liliopsida</taxon>
        <taxon>Poales</taxon>
        <taxon>Poaceae</taxon>
        <taxon>PACMAD clade</taxon>
        <taxon>Panicoideae</taxon>
        <taxon>Panicodae</taxon>
        <taxon>Paniceae</taxon>
        <taxon>Panicinae</taxon>
        <taxon>Panicum</taxon>
        <taxon>Panicum sect. Hiantes</taxon>
    </lineage>
</organism>
<name>A0A8T0WLS7_PANVG</name>
<evidence type="ECO:0000313" key="2">
    <source>
        <dbReference type="Proteomes" id="UP000823388"/>
    </source>
</evidence>
<gene>
    <name evidence="1" type="ORF">PVAP13_1NG108000</name>
</gene>
<evidence type="ECO:0000313" key="1">
    <source>
        <dbReference type="EMBL" id="KAG2648990.1"/>
    </source>
</evidence>
<proteinExistence type="predicted"/>
<accession>A0A8T0WLS7</accession>
<dbReference type="AlphaFoldDB" id="A0A8T0WLS7"/>
<keyword evidence="2" id="KW-1185">Reference proteome</keyword>
<dbReference type="Proteomes" id="UP000823388">
    <property type="component" value="Chromosome 1N"/>
</dbReference>